<feature type="signal peptide" evidence="12">
    <location>
        <begin position="1"/>
        <end position="16"/>
    </location>
</feature>
<organism evidence="13 14">
    <name type="scientific">Macrostomum lignano</name>
    <dbReference type="NCBI Taxonomy" id="282301"/>
    <lineage>
        <taxon>Eukaryota</taxon>
        <taxon>Metazoa</taxon>
        <taxon>Spiralia</taxon>
        <taxon>Lophotrochozoa</taxon>
        <taxon>Platyhelminthes</taxon>
        <taxon>Rhabditophora</taxon>
        <taxon>Macrostomorpha</taxon>
        <taxon>Macrostomida</taxon>
        <taxon>Macrostomidae</taxon>
        <taxon>Macrostomum</taxon>
    </lineage>
</organism>
<feature type="chain" id="PRO_5013329218" description="Sigma non-opioid intracellular receptor 1" evidence="12">
    <location>
        <begin position="17"/>
        <end position="213"/>
    </location>
</feature>
<dbReference type="PANTHER" id="PTHR10868">
    <property type="entry name" value="SIGMA 1-TYPE OPIOID RECEPTOR-RELATED"/>
    <property type="match status" value="1"/>
</dbReference>
<evidence type="ECO:0000256" key="4">
    <source>
        <dbReference type="ARBA" id="ARBA00007141"/>
    </source>
</evidence>
<evidence type="ECO:0000256" key="2">
    <source>
        <dbReference type="ARBA" id="ARBA00004586"/>
    </source>
</evidence>
<evidence type="ECO:0000313" key="13">
    <source>
        <dbReference type="EMBL" id="PAA57058.1"/>
    </source>
</evidence>
<dbReference type="AlphaFoldDB" id="A0A267E6B8"/>
<keyword evidence="8" id="KW-1133">Transmembrane helix</keyword>
<evidence type="ECO:0000256" key="8">
    <source>
        <dbReference type="ARBA" id="ARBA00022989"/>
    </source>
</evidence>
<comment type="similarity">
    <text evidence="4 11">Belongs to the ERG2 family.</text>
</comment>
<dbReference type="STRING" id="282301.A0A267E6B8"/>
<evidence type="ECO:0000256" key="6">
    <source>
        <dbReference type="ARBA" id="ARBA00022692"/>
    </source>
</evidence>
<evidence type="ECO:0000256" key="7">
    <source>
        <dbReference type="ARBA" id="ARBA00022824"/>
    </source>
</evidence>
<evidence type="ECO:0000256" key="10">
    <source>
        <dbReference type="ARBA" id="ARBA00033467"/>
    </source>
</evidence>
<name>A0A267E6B8_9PLAT</name>
<evidence type="ECO:0000256" key="11">
    <source>
        <dbReference type="RuleBase" id="RU368083"/>
    </source>
</evidence>
<evidence type="ECO:0000256" key="1">
    <source>
        <dbReference type="ARBA" id="ARBA00004540"/>
    </source>
</evidence>
<dbReference type="Proteomes" id="UP000215902">
    <property type="component" value="Unassembled WGS sequence"/>
</dbReference>
<proteinExistence type="inferred from homology"/>
<protein>
    <recommendedName>
        <fullName evidence="5">Sigma non-opioid intracellular receptor 1</fullName>
    </recommendedName>
    <alternativeName>
        <fullName evidence="10">Sigma 1-type opioid receptor</fullName>
    </alternativeName>
</protein>
<accession>A0A267E6B8</accession>
<evidence type="ECO:0000313" key="14">
    <source>
        <dbReference type="Proteomes" id="UP000215902"/>
    </source>
</evidence>
<gene>
    <name evidence="13" type="ORF">BOX15_Mlig007097g1</name>
</gene>
<evidence type="ECO:0000256" key="5">
    <source>
        <dbReference type="ARBA" id="ARBA00020208"/>
    </source>
</evidence>
<evidence type="ECO:0000256" key="9">
    <source>
        <dbReference type="ARBA" id="ARBA00023136"/>
    </source>
</evidence>
<dbReference type="GO" id="GO:0005640">
    <property type="term" value="C:nuclear outer membrane"/>
    <property type="evidence" value="ECO:0007669"/>
    <property type="project" value="UniProtKB-SubCell"/>
</dbReference>
<sequence length="213" mass="23656">RAAKLILVAIVPIALCLQLQRVLLSAQPAIDEALLHTVARKHAVQLLSIERAYKAVVTDLEANFPAVRFLPPERREWIFINAGGWMGAVHLLYASFTEYVLLFGTAVDTSGHSGRYFANVSDTLLSGSFVQWKEGSLDTNSYKAGDTVYHTWGEATAVQWSGGTWMVEYGRGLLPTTLPFALADSVFSTLDWYSAYKLVRLYCLALLRCYGLM</sequence>
<evidence type="ECO:0000256" key="3">
    <source>
        <dbReference type="ARBA" id="ARBA00004649"/>
    </source>
</evidence>
<reference evidence="13 14" key="1">
    <citation type="submission" date="2017-06" db="EMBL/GenBank/DDBJ databases">
        <title>A platform for efficient transgenesis in Macrostomum lignano, a flatworm model organism for stem cell research.</title>
        <authorList>
            <person name="Berezikov E."/>
        </authorList>
    </citation>
    <scope>NUCLEOTIDE SEQUENCE [LARGE SCALE GENOMIC DNA]</scope>
    <source>
        <strain evidence="13">DV1</strain>
        <tissue evidence="13">Whole organism</tissue>
    </source>
</reference>
<dbReference type="InterPro" id="IPR006716">
    <property type="entry name" value="ERG2_sigma1_rcpt-like"/>
</dbReference>
<keyword evidence="9" id="KW-0472">Membrane</keyword>
<dbReference type="EMBL" id="NIVC01002539">
    <property type="protein sequence ID" value="PAA57058.1"/>
    <property type="molecule type" value="Genomic_DNA"/>
</dbReference>
<keyword evidence="6" id="KW-0812">Transmembrane</keyword>
<comment type="subcellular location">
    <subcellularLocation>
        <location evidence="2">Endoplasmic reticulum membrane</location>
    </subcellularLocation>
    <subcellularLocation>
        <location evidence="1">Nucleus inner membrane</location>
    </subcellularLocation>
    <subcellularLocation>
        <location evidence="3">Nucleus outer membrane</location>
    </subcellularLocation>
</comment>
<feature type="non-terminal residue" evidence="13">
    <location>
        <position position="1"/>
    </location>
</feature>
<keyword evidence="7" id="KW-0256">Endoplasmic reticulum</keyword>
<dbReference type="OrthoDB" id="347124at2759"/>
<evidence type="ECO:0000256" key="12">
    <source>
        <dbReference type="SAM" id="SignalP"/>
    </source>
</evidence>
<dbReference type="PANTHER" id="PTHR10868:SF1">
    <property type="entry name" value="SIGMA NON-OPIOID INTRACELLULAR RECEPTOR 1"/>
    <property type="match status" value="1"/>
</dbReference>
<keyword evidence="12" id="KW-0732">Signal</keyword>
<keyword evidence="14" id="KW-1185">Reference proteome</keyword>
<dbReference type="Pfam" id="PF04622">
    <property type="entry name" value="ERG2_Sigma1R"/>
    <property type="match status" value="1"/>
</dbReference>
<dbReference type="GO" id="GO:0005789">
    <property type="term" value="C:endoplasmic reticulum membrane"/>
    <property type="evidence" value="ECO:0007669"/>
    <property type="project" value="UniProtKB-SubCell"/>
</dbReference>
<dbReference type="GO" id="GO:0005637">
    <property type="term" value="C:nuclear inner membrane"/>
    <property type="evidence" value="ECO:0007669"/>
    <property type="project" value="UniProtKB-SubCell"/>
</dbReference>
<comment type="caution">
    <text evidence="13">The sequence shown here is derived from an EMBL/GenBank/DDBJ whole genome shotgun (WGS) entry which is preliminary data.</text>
</comment>